<dbReference type="Proteomes" id="UP001152622">
    <property type="component" value="Chromosome 9"/>
</dbReference>
<evidence type="ECO:0000313" key="1">
    <source>
        <dbReference type="EMBL" id="KAJ8350768.1"/>
    </source>
</evidence>
<name>A0A9Q1ISC6_SYNKA</name>
<dbReference type="OrthoDB" id="10349113at2759"/>
<accession>A0A9Q1ISC6</accession>
<proteinExistence type="predicted"/>
<organism evidence="1 2">
    <name type="scientific">Synaphobranchus kaupii</name>
    <name type="common">Kaup's arrowtooth eel</name>
    <dbReference type="NCBI Taxonomy" id="118154"/>
    <lineage>
        <taxon>Eukaryota</taxon>
        <taxon>Metazoa</taxon>
        <taxon>Chordata</taxon>
        <taxon>Craniata</taxon>
        <taxon>Vertebrata</taxon>
        <taxon>Euteleostomi</taxon>
        <taxon>Actinopterygii</taxon>
        <taxon>Neopterygii</taxon>
        <taxon>Teleostei</taxon>
        <taxon>Anguilliformes</taxon>
        <taxon>Synaphobranchidae</taxon>
        <taxon>Synaphobranchus</taxon>
    </lineage>
</organism>
<protein>
    <submittedName>
        <fullName evidence="1">Uncharacterized protein</fullName>
    </submittedName>
</protein>
<dbReference type="AlphaFoldDB" id="A0A9Q1ISC6"/>
<gene>
    <name evidence="1" type="ORF">SKAU_G00258980</name>
</gene>
<evidence type="ECO:0000313" key="2">
    <source>
        <dbReference type="Proteomes" id="UP001152622"/>
    </source>
</evidence>
<dbReference type="EMBL" id="JAINUF010000009">
    <property type="protein sequence ID" value="KAJ8350768.1"/>
    <property type="molecule type" value="Genomic_DNA"/>
</dbReference>
<comment type="caution">
    <text evidence="1">The sequence shown here is derived from an EMBL/GenBank/DDBJ whole genome shotgun (WGS) entry which is preliminary data.</text>
</comment>
<reference evidence="1" key="1">
    <citation type="journal article" date="2023" name="Science">
        <title>Genome structures resolve the early diversification of teleost fishes.</title>
        <authorList>
            <person name="Parey E."/>
            <person name="Louis A."/>
            <person name="Montfort J."/>
            <person name="Bouchez O."/>
            <person name="Roques C."/>
            <person name="Iampietro C."/>
            <person name="Lluch J."/>
            <person name="Castinel A."/>
            <person name="Donnadieu C."/>
            <person name="Desvignes T."/>
            <person name="Floi Bucao C."/>
            <person name="Jouanno E."/>
            <person name="Wen M."/>
            <person name="Mejri S."/>
            <person name="Dirks R."/>
            <person name="Jansen H."/>
            <person name="Henkel C."/>
            <person name="Chen W.J."/>
            <person name="Zahm M."/>
            <person name="Cabau C."/>
            <person name="Klopp C."/>
            <person name="Thompson A.W."/>
            <person name="Robinson-Rechavi M."/>
            <person name="Braasch I."/>
            <person name="Lecointre G."/>
            <person name="Bobe J."/>
            <person name="Postlethwait J.H."/>
            <person name="Berthelot C."/>
            <person name="Roest Crollius H."/>
            <person name="Guiguen Y."/>
        </authorList>
    </citation>
    <scope>NUCLEOTIDE SEQUENCE</scope>
    <source>
        <strain evidence="1">WJC10195</strain>
    </source>
</reference>
<keyword evidence="2" id="KW-1185">Reference proteome</keyword>
<sequence length="123" mass="14151">MFRSHKPKEVHRPARRETSVSKMWAVFITMMLPPMVMKRECPEERLAPQSGVMTQAYPGVLVNNIQRVHVPVLVNLTAWSPDMDKHCRRGSVTEMYKDLLTTTFLKYHGAVAKLVPHTTLFCD</sequence>